<dbReference type="VEuPathDB" id="FungiDB:AMAG_02294"/>
<feature type="region of interest" description="Disordered" evidence="1">
    <location>
        <begin position="571"/>
        <end position="644"/>
    </location>
</feature>
<feature type="compositionally biased region" description="Polar residues" evidence="1">
    <location>
        <begin position="364"/>
        <end position="382"/>
    </location>
</feature>
<feature type="compositionally biased region" description="Polar residues" evidence="1">
    <location>
        <begin position="609"/>
        <end position="620"/>
    </location>
</feature>
<evidence type="ECO:0000313" key="3">
    <source>
        <dbReference type="Proteomes" id="UP000054350"/>
    </source>
</evidence>
<feature type="region of interest" description="Disordered" evidence="1">
    <location>
        <begin position="984"/>
        <end position="1005"/>
    </location>
</feature>
<feature type="compositionally biased region" description="Basic and acidic residues" evidence="1">
    <location>
        <begin position="109"/>
        <end position="118"/>
    </location>
</feature>
<feature type="compositionally biased region" description="Basic and acidic residues" evidence="1">
    <location>
        <begin position="675"/>
        <end position="705"/>
    </location>
</feature>
<feature type="compositionally biased region" description="Low complexity" evidence="1">
    <location>
        <begin position="591"/>
        <end position="604"/>
    </location>
</feature>
<dbReference type="AlphaFoldDB" id="A0A0L0S2B7"/>
<reference evidence="3" key="2">
    <citation type="submission" date="2009-11" db="EMBL/GenBank/DDBJ databases">
        <title>The Genome Sequence of Allomyces macrogynus strain ATCC 38327.</title>
        <authorList>
            <consortium name="The Broad Institute Genome Sequencing Platform"/>
            <person name="Russ C."/>
            <person name="Cuomo C."/>
            <person name="Shea T."/>
            <person name="Young S.K."/>
            <person name="Zeng Q."/>
            <person name="Koehrsen M."/>
            <person name="Haas B."/>
            <person name="Borodovsky M."/>
            <person name="Guigo R."/>
            <person name="Alvarado L."/>
            <person name="Berlin A."/>
            <person name="Borenstein D."/>
            <person name="Chen Z."/>
            <person name="Engels R."/>
            <person name="Freedman E."/>
            <person name="Gellesch M."/>
            <person name="Goldberg J."/>
            <person name="Griggs A."/>
            <person name="Gujja S."/>
            <person name="Heiman D."/>
            <person name="Hepburn T."/>
            <person name="Howarth C."/>
            <person name="Jen D."/>
            <person name="Larson L."/>
            <person name="Lewis B."/>
            <person name="Mehta T."/>
            <person name="Park D."/>
            <person name="Pearson M."/>
            <person name="Roberts A."/>
            <person name="Saif S."/>
            <person name="Shenoy N."/>
            <person name="Sisk P."/>
            <person name="Stolte C."/>
            <person name="Sykes S."/>
            <person name="Walk T."/>
            <person name="White J."/>
            <person name="Yandava C."/>
            <person name="Burger G."/>
            <person name="Gray M.W."/>
            <person name="Holland P.W.H."/>
            <person name="King N."/>
            <person name="Lang F.B.F."/>
            <person name="Roger A.J."/>
            <person name="Ruiz-Trillo I."/>
            <person name="Lander E."/>
            <person name="Nusbaum C."/>
        </authorList>
    </citation>
    <scope>NUCLEOTIDE SEQUENCE [LARGE SCALE GENOMIC DNA]</scope>
    <source>
        <strain evidence="3">ATCC 38327</strain>
    </source>
</reference>
<feature type="compositionally biased region" description="Low complexity" evidence="1">
    <location>
        <begin position="279"/>
        <end position="290"/>
    </location>
</feature>
<protein>
    <submittedName>
        <fullName evidence="2">Uncharacterized protein</fullName>
    </submittedName>
</protein>
<dbReference type="OrthoDB" id="120976at2759"/>
<dbReference type="Proteomes" id="UP000054350">
    <property type="component" value="Unassembled WGS sequence"/>
</dbReference>
<feature type="region of interest" description="Disordered" evidence="1">
    <location>
        <begin position="842"/>
        <end position="861"/>
    </location>
</feature>
<feature type="region of interest" description="Disordered" evidence="1">
    <location>
        <begin position="257"/>
        <end position="307"/>
    </location>
</feature>
<evidence type="ECO:0000313" key="2">
    <source>
        <dbReference type="EMBL" id="KNE56494.1"/>
    </source>
</evidence>
<keyword evidence="3" id="KW-1185">Reference proteome</keyword>
<feature type="compositionally biased region" description="Low complexity" evidence="1">
    <location>
        <begin position="621"/>
        <end position="644"/>
    </location>
</feature>
<dbReference type="EMBL" id="GG745330">
    <property type="protein sequence ID" value="KNE56494.1"/>
    <property type="molecule type" value="Genomic_DNA"/>
</dbReference>
<evidence type="ECO:0000256" key="1">
    <source>
        <dbReference type="SAM" id="MobiDB-lite"/>
    </source>
</evidence>
<feature type="region of interest" description="Disordered" evidence="1">
    <location>
        <begin position="674"/>
        <end position="707"/>
    </location>
</feature>
<name>A0A0L0S2B7_ALLM3</name>
<reference evidence="2 3" key="1">
    <citation type="submission" date="2009-11" db="EMBL/GenBank/DDBJ databases">
        <title>Annotation of Allomyces macrogynus ATCC 38327.</title>
        <authorList>
            <consortium name="The Broad Institute Genome Sequencing Platform"/>
            <person name="Russ C."/>
            <person name="Cuomo C."/>
            <person name="Burger G."/>
            <person name="Gray M.W."/>
            <person name="Holland P.W.H."/>
            <person name="King N."/>
            <person name="Lang F.B.F."/>
            <person name="Roger A.J."/>
            <person name="Ruiz-Trillo I."/>
            <person name="Young S.K."/>
            <person name="Zeng Q."/>
            <person name="Gargeya S."/>
            <person name="Fitzgerald M."/>
            <person name="Haas B."/>
            <person name="Abouelleil A."/>
            <person name="Alvarado L."/>
            <person name="Arachchi H.M."/>
            <person name="Berlin A."/>
            <person name="Chapman S.B."/>
            <person name="Gearin G."/>
            <person name="Goldberg J."/>
            <person name="Griggs A."/>
            <person name="Gujja S."/>
            <person name="Hansen M."/>
            <person name="Heiman D."/>
            <person name="Howarth C."/>
            <person name="Larimer J."/>
            <person name="Lui A."/>
            <person name="MacDonald P.J.P."/>
            <person name="McCowen C."/>
            <person name="Montmayeur A."/>
            <person name="Murphy C."/>
            <person name="Neiman D."/>
            <person name="Pearson M."/>
            <person name="Priest M."/>
            <person name="Roberts A."/>
            <person name="Saif S."/>
            <person name="Shea T."/>
            <person name="Sisk P."/>
            <person name="Stolte C."/>
            <person name="Sykes S."/>
            <person name="Wortman J."/>
            <person name="Nusbaum C."/>
            <person name="Birren B."/>
        </authorList>
    </citation>
    <scope>NUCLEOTIDE SEQUENCE [LARGE SCALE GENOMIC DNA]</scope>
    <source>
        <strain evidence="2 3">ATCC 38327</strain>
    </source>
</reference>
<feature type="region of interest" description="Disordered" evidence="1">
    <location>
        <begin position="347"/>
        <end position="382"/>
    </location>
</feature>
<feature type="region of interest" description="Disordered" evidence="1">
    <location>
        <begin position="731"/>
        <end position="762"/>
    </location>
</feature>
<proteinExistence type="predicted"/>
<feature type="compositionally biased region" description="Polar residues" evidence="1">
    <location>
        <begin position="1048"/>
        <end position="1066"/>
    </location>
</feature>
<organism evidence="2 3">
    <name type="scientific">Allomyces macrogynus (strain ATCC 38327)</name>
    <name type="common">Allomyces javanicus var. macrogynus</name>
    <dbReference type="NCBI Taxonomy" id="578462"/>
    <lineage>
        <taxon>Eukaryota</taxon>
        <taxon>Fungi</taxon>
        <taxon>Fungi incertae sedis</taxon>
        <taxon>Blastocladiomycota</taxon>
        <taxon>Blastocladiomycetes</taxon>
        <taxon>Blastocladiales</taxon>
        <taxon>Blastocladiaceae</taxon>
        <taxon>Allomyces</taxon>
    </lineage>
</organism>
<gene>
    <name evidence="2" type="ORF">AMAG_02294</name>
</gene>
<feature type="region of interest" description="Disordered" evidence="1">
    <location>
        <begin position="1048"/>
        <end position="1103"/>
    </location>
</feature>
<feature type="region of interest" description="Disordered" evidence="1">
    <location>
        <begin position="1"/>
        <end position="122"/>
    </location>
</feature>
<sequence>MSTLASADRASPPPPGTRDAPRSRARTGQTSGPEPSLPEWSPLTATNVPSSSLSRRGRSESRASTTVVAAVTEIAGLPRTPAGTDRGRLPSRGGGGTSPRAKSVGRDAPASRESEYARHRAGTSVSNEFLKIRAREKIYDVNLVSKGMPRYEPLLDTYLQDHFNNPSVRKHLQNLGIIDEDGYIIDEREFQYIQLALDRQDKEAQVDLQNQQRDIDREVEVVLRAEGYPPCHKGKHHEHDFWSPLVEEYTRSLLPPIRSPRKVTPTGLASRYVKPGKRSTSTPPTAAASAGSDPFPLSPGRARGASATAVPITSIRASDIVYGDDFDSSEFFGGELVDLDELLAESATPVRAKSPPLRPIEPQRPSSQDQALQTSVPDLQSRTTSMPAVAEEEVAVRPAAACDASTTQEIAVTELDAIRHKLAGAKDLLKSGDDARARAEAGQAAATLSLALPTAGAALGAVSALLGEAHFIQARAMHQHGDPTGRDVALDAAFRHGADSPHLVRDLVLFKQHCEAADKSANRTQDTSILDSPEFTRTERMLLEYILSLGGNLAEAVQQVRANRAAVAASATAAETDQQPQPRRISRPTSAHATAAAAADAPVAHRTSRPTSASKTAETNAPSEPAAPRSSSRPASARSRRASASVKHSNAALAAGAAAAVAVGAGALAAAMAMGRHEREPHDVEHHAARNEPVPSHEDAKHDAAPAEPVAVEPAAADPVPKDSVDVVKPEPEVHEHPAEQPARVDNQPAPAQEPVAETSVRDAPNAVAPAQASLAATREDENAYAADFDDDAADAADPTEPADVALPKSVAASHALGLNDFASPAHVALPQSVAASHALGLNDTATAPPGPNADDHDAYADDDFEPAAAHDEMPYSSTAAAGIALPPSVAASQTLAKSQSLAASQTLAHDHPHVMNASFAAGFALPASVASSEQHLDSTTYPIDMAAVRLPPSIPSSITSSRYTSAASVHGHGSSFAAPWTVPLPESRSNLTSRAESAPIRPPATYDQVPLPPSRAASQALGGAGAGGAVGRRAESVAVLARRTQLPRSVTGSRASMGISRSVTGSRARLAETAEKKSERDPSKSKVPLPASVAGSRMLLKD</sequence>
<feature type="compositionally biased region" description="Basic and acidic residues" evidence="1">
    <location>
        <begin position="1070"/>
        <end position="1085"/>
    </location>
</feature>
<accession>A0A0L0S2B7</accession>